<dbReference type="OrthoDB" id="2412976at2"/>
<feature type="transmembrane region" description="Helical" evidence="5">
    <location>
        <begin position="105"/>
        <end position="124"/>
    </location>
</feature>
<evidence type="ECO:0000256" key="2">
    <source>
        <dbReference type="ARBA" id="ARBA00022692"/>
    </source>
</evidence>
<dbReference type="AlphaFoldDB" id="A0A383RPK7"/>
<dbReference type="CDD" id="cd17321">
    <property type="entry name" value="MFS_MMR_MDR_like"/>
    <property type="match status" value="1"/>
</dbReference>
<dbReference type="Proteomes" id="UP000263595">
    <property type="component" value="Unassembled WGS sequence"/>
</dbReference>
<keyword evidence="2 5" id="KW-0812">Transmembrane</keyword>
<dbReference type="EMBL" id="UNOZ01000003">
    <property type="protein sequence ID" value="SYX88456.1"/>
    <property type="molecule type" value="Genomic_DNA"/>
</dbReference>
<dbReference type="Gene3D" id="1.20.1720.10">
    <property type="entry name" value="Multidrug resistance protein D"/>
    <property type="match status" value="1"/>
</dbReference>
<keyword evidence="4 5" id="KW-0472">Membrane</keyword>
<feature type="transmembrane region" description="Helical" evidence="5">
    <location>
        <begin position="136"/>
        <end position="159"/>
    </location>
</feature>
<accession>A0A383RPK7</accession>
<comment type="subcellular location">
    <subcellularLocation>
        <location evidence="1">Membrane</location>
        <topology evidence="1">Multi-pass membrane protein</topology>
    </subcellularLocation>
</comment>
<protein>
    <submittedName>
        <fullName evidence="7">Multidrug resistance protein Stp</fullName>
    </submittedName>
</protein>
<evidence type="ECO:0000256" key="1">
    <source>
        <dbReference type="ARBA" id="ARBA00004141"/>
    </source>
</evidence>
<evidence type="ECO:0000313" key="7">
    <source>
        <dbReference type="EMBL" id="SYX88456.1"/>
    </source>
</evidence>
<dbReference type="GO" id="GO:0016020">
    <property type="term" value="C:membrane"/>
    <property type="evidence" value="ECO:0007669"/>
    <property type="project" value="UniProtKB-SubCell"/>
</dbReference>
<dbReference type="GO" id="GO:0022857">
    <property type="term" value="F:transmembrane transporter activity"/>
    <property type="evidence" value="ECO:0007669"/>
    <property type="project" value="InterPro"/>
</dbReference>
<organism evidence="7 8">
    <name type="scientific">Pseudomonas reidholzensis</name>
    <dbReference type="NCBI Taxonomy" id="1785162"/>
    <lineage>
        <taxon>Bacteria</taxon>
        <taxon>Pseudomonadati</taxon>
        <taxon>Pseudomonadota</taxon>
        <taxon>Gammaproteobacteria</taxon>
        <taxon>Pseudomonadales</taxon>
        <taxon>Pseudomonadaceae</taxon>
        <taxon>Pseudomonas</taxon>
    </lineage>
</organism>
<evidence type="ECO:0000259" key="6">
    <source>
        <dbReference type="PROSITE" id="PS50850"/>
    </source>
</evidence>
<feature type="transmembrane region" description="Helical" evidence="5">
    <location>
        <begin position="478"/>
        <end position="498"/>
    </location>
</feature>
<feature type="transmembrane region" description="Helical" evidence="5">
    <location>
        <begin position="355"/>
        <end position="373"/>
    </location>
</feature>
<gene>
    <name evidence="7" type="primary">stp</name>
    <name evidence="7" type="ORF">CCOS865_00685</name>
</gene>
<keyword evidence="3 5" id="KW-1133">Transmembrane helix</keyword>
<reference evidence="8" key="1">
    <citation type="submission" date="2018-08" db="EMBL/GenBank/DDBJ databases">
        <authorList>
            <person name="Blom J."/>
        </authorList>
    </citation>
    <scope>NUCLEOTIDE SEQUENCE [LARGE SCALE GENOMIC DNA]</scope>
    <source>
        <strain evidence="8">CCOS 865</strain>
    </source>
</reference>
<dbReference type="PANTHER" id="PTHR42718">
    <property type="entry name" value="MAJOR FACILITATOR SUPERFAMILY MULTIDRUG TRANSPORTER MFSC"/>
    <property type="match status" value="1"/>
</dbReference>
<feature type="transmembrane region" description="Helical" evidence="5">
    <location>
        <begin position="77"/>
        <end position="99"/>
    </location>
</feature>
<dbReference type="SUPFAM" id="SSF103473">
    <property type="entry name" value="MFS general substrate transporter"/>
    <property type="match status" value="1"/>
</dbReference>
<evidence type="ECO:0000256" key="5">
    <source>
        <dbReference type="SAM" id="Phobius"/>
    </source>
</evidence>
<dbReference type="Pfam" id="PF07690">
    <property type="entry name" value="MFS_1"/>
    <property type="match status" value="1"/>
</dbReference>
<evidence type="ECO:0000256" key="4">
    <source>
        <dbReference type="ARBA" id="ARBA00023136"/>
    </source>
</evidence>
<dbReference type="RefSeq" id="WP_119137973.1">
    <property type="nucleotide sequence ID" value="NZ_CBCSFL010000006.1"/>
</dbReference>
<sequence length="519" mass="53849">MANPASARFTLFTASAVCALIILDTNIVAVSLPSIARDLSGSFADIEWVVSAYLLAFAACLLPAGSLADRFGRRRMLLLGLAVFGVASLACGAAPTLLLLDLARAAKGVGAALLLTAALAAIGNRFHEPEERMRAWAFWGACMGATITFAPLLGGLIASTLGWRWIFYINLPLVVLLGAMVLRSIEESRDSAAARLDPLGSLTFAASLGCLIWGLIDANQVGWSSATTLGRLLIAGLLFGLFVIVERAQARPMIDLRLMRSGRFIGALLGMFAYAACAQVMMTLLPLYLQNGLQLSALAAGAGMLPFALAMLLTPRLGMRLATRLAPAEVFALGLVLVGVGNLLCAWAAGQGGYTAFALASLVLGAGAGLLNGDTQKNIMACVPRERTGMASGLSTTTRFGAIVLAIGVLGGILAARSGQLLREAMEVAAPQALDKVGEMATRVAAGDLSAALGLLEPGLRDVVAPLARQAFVGGFEAVLLSAGVAALVFAVIVGVLLRKPLPQLTRENFGLLHQADRG</sequence>
<feature type="transmembrane region" description="Helical" evidence="5">
    <location>
        <begin position="196"/>
        <end position="216"/>
    </location>
</feature>
<dbReference type="InterPro" id="IPR020846">
    <property type="entry name" value="MFS_dom"/>
</dbReference>
<proteinExistence type="predicted"/>
<feature type="transmembrane region" description="Helical" evidence="5">
    <location>
        <begin position="48"/>
        <end position="65"/>
    </location>
</feature>
<feature type="domain" description="Major facilitator superfamily (MFS) profile" evidence="6">
    <location>
        <begin position="10"/>
        <end position="502"/>
    </location>
</feature>
<name>A0A383RPK7_9PSED</name>
<feature type="transmembrane region" description="Helical" evidence="5">
    <location>
        <begin position="394"/>
        <end position="416"/>
    </location>
</feature>
<dbReference type="PROSITE" id="PS50850">
    <property type="entry name" value="MFS"/>
    <property type="match status" value="1"/>
</dbReference>
<feature type="transmembrane region" description="Helical" evidence="5">
    <location>
        <begin position="325"/>
        <end position="349"/>
    </location>
</feature>
<dbReference type="InterPro" id="IPR036259">
    <property type="entry name" value="MFS_trans_sf"/>
</dbReference>
<dbReference type="Gene3D" id="1.20.1250.20">
    <property type="entry name" value="MFS general substrate transporter like domains"/>
    <property type="match status" value="1"/>
</dbReference>
<feature type="transmembrane region" description="Helical" evidence="5">
    <location>
        <begin position="165"/>
        <end position="184"/>
    </location>
</feature>
<evidence type="ECO:0000256" key="3">
    <source>
        <dbReference type="ARBA" id="ARBA00022989"/>
    </source>
</evidence>
<feature type="transmembrane region" description="Helical" evidence="5">
    <location>
        <begin position="295"/>
        <end position="313"/>
    </location>
</feature>
<evidence type="ECO:0000313" key="8">
    <source>
        <dbReference type="Proteomes" id="UP000263595"/>
    </source>
</evidence>
<feature type="transmembrane region" description="Helical" evidence="5">
    <location>
        <begin position="265"/>
        <end position="289"/>
    </location>
</feature>
<feature type="transmembrane region" description="Helical" evidence="5">
    <location>
        <begin position="228"/>
        <end position="245"/>
    </location>
</feature>
<dbReference type="InterPro" id="IPR011701">
    <property type="entry name" value="MFS"/>
</dbReference>
<keyword evidence="8" id="KW-1185">Reference proteome</keyword>
<feature type="transmembrane region" description="Helical" evidence="5">
    <location>
        <begin position="12"/>
        <end position="36"/>
    </location>
</feature>
<dbReference type="PANTHER" id="PTHR42718:SF49">
    <property type="entry name" value="EXPORT PROTEIN"/>
    <property type="match status" value="1"/>
</dbReference>